<feature type="compositionally biased region" description="Basic and acidic residues" evidence="1">
    <location>
        <begin position="126"/>
        <end position="147"/>
    </location>
</feature>
<dbReference type="AlphaFoldDB" id="A0A804QIC0"/>
<organism evidence="2 3">
    <name type="scientific">Zea mays</name>
    <name type="common">Maize</name>
    <dbReference type="NCBI Taxonomy" id="4577"/>
    <lineage>
        <taxon>Eukaryota</taxon>
        <taxon>Viridiplantae</taxon>
        <taxon>Streptophyta</taxon>
        <taxon>Embryophyta</taxon>
        <taxon>Tracheophyta</taxon>
        <taxon>Spermatophyta</taxon>
        <taxon>Magnoliopsida</taxon>
        <taxon>Liliopsida</taxon>
        <taxon>Poales</taxon>
        <taxon>Poaceae</taxon>
        <taxon>PACMAD clade</taxon>
        <taxon>Panicoideae</taxon>
        <taxon>Andropogonodae</taxon>
        <taxon>Andropogoneae</taxon>
        <taxon>Tripsacinae</taxon>
        <taxon>Zea</taxon>
    </lineage>
</organism>
<evidence type="ECO:0008006" key="4">
    <source>
        <dbReference type="Google" id="ProtNLM"/>
    </source>
</evidence>
<proteinExistence type="predicted"/>
<feature type="region of interest" description="Disordered" evidence="1">
    <location>
        <begin position="381"/>
        <end position="453"/>
    </location>
</feature>
<dbReference type="PANTHER" id="PTHR33170:SF41">
    <property type="entry name" value="CCHC-TYPE DOMAIN-CONTAINING PROTEIN"/>
    <property type="match status" value="1"/>
</dbReference>
<reference evidence="2" key="2">
    <citation type="submission" date="2019-07" db="EMBL/GenBank/DDBJ databases">
        <authorList>
            <person name="Seetharam A."/>
            <person name="Woodhouse M."/>
            <person name="Cannon E."/>
        </authorList>
    </citation>
    <scope>NUCLEOTIDE SEQUENCE [LARGE SCALE GENOMIC DNA]</scope>
    <source>
        <strain evidence="2">cv. B73</strain>
    </source>
</reference>
<protein>
    <recommendedName>
        <fullName evidence="4">DUF4283 domain-containing protein</fullName>
    </recommendedName>
</protein>
<evidence type="ECO:0000256" key="1">
    <source>
        <dbReference type="SAM" id="MobiDB-lite"/>
    </source>
</evidence>
<dbReference type="EnsemblPlants" id="Zm00001eb338200_T001">
    <property type="protein sequence ID" value="Zm00001eb338200_P001"/>
    <property type="gene ID" value="Zm00001eb338200"/>
</dbReference>
<accession>A0A804QIC0</accession>
<reference evidence="3" key="1">
    <citation type="journal article" date="2009" name="Science">
        <title>The B73 maize genome: complexity, diversity, and dynamics.</title>
        <authorList>
            <person name="Schnable P.S."/>
            <person name="Ware D."/>
            <person name="Fulton R.S."/>
            <person name="Stein J.C."/>
            <person name="Wei F."/>
            <person name="Pasternak S."/>
            <person name="Liang C."/>
            <person name="Zhang J."/>
            <person name="Fulton L."/>
            <person name="Graves T.A."/>
            <person name="Minx P."/>
            <person name="Reily A.D."/>
            <person name="Courtney L."/>
            <person name="Kruchowski S.S."/>
            <person name="Tomlinson C."/>
            <person name="Strong C."/>
            <person name="Delehaunty K."/>
            <person name="Fronick C."/>
            <person name="Courtney B."/>
            <person name="Rock S.M."/>
            <person name="Belter E."/>
            <person name="Du F."/>
            <person name="Kim K."/>
            <person name="Abbott R.M."/>
            <person name="Cotton M."/>
            <person name="Levy A."/>
            <person name="Marchetto P."/>
            <person name="Ochoa K."/>
            <person name="Jackson S.M."/>
            <person name="Gillam B."/>
            <person name="Chen W."/>
            <person name="Yan L."/>
            <person name="Higginbotham J."/>
            <person name="Cardenas M."/>
            <person name="Waligorski J."/>
            <person name="Applebaum E."/>
            <person name="Phelps L."/>
            <person name="Falcone J."/>
            <person name="Kanchi K."/>
            <person name="Thane T."/>
            <person name="Scimone A."/>
            <person name="Thane N."/>
            <person name="Henke J."/>
            <person name="Wang T."/>
            <person name="Ruppert J."/>
            <person name="Shah N."/>
            <person name="Rotter K."/>
            <person name="Hodges J."/>
            <person name="Ingenthron E."/>
            <person name="Cordes M."/>
            <person name="Kohlberg S."/>
            <person name="Sgro J."/>
            <person name="Delgado B."/>
            <person name="Mead K."/>
            <person name="Chinwalla A."/>
            <person name="Leonard S."/>
            <person name="Crouse K."/>
            <person name="Collura K."/>
            <person name="Kudrna D."/>
            <person name="Currie J."/>
            <person name="He R."/>
            <person name="Angelova A."/>
            <person name="Rajasekar S."/>
            <person name="Mueller T."/>
            <person name="Lomeli R."/>
            <person name="Scara G."/>
            <person name="Ko A."/>
            <person name="Delaney K."/>
            <person name="Wissotski M."/>
            <person name="Lopez G."/>
            <person name="Campos D."/>
            <person name="Braidotti M."/>
            <person name="Ashley E."/>
            <person name="Golser W."/>
            <person name="Kim H."/>
            <person name="Lee S."/>
            <person name="Lin J."/>
            <person name="Dujmic Z."/>
            <person name="Kim W."/>
            <person name="Talag J."/>
            <person name="Zuccolo A."/>
            <person name="Fan C."/>
            <person name="Sebastian A."/>
            <person name="Kramer M."/>
            <person name="Spiegel L."/>
            <person name="Nascimento L."/>
            <person name="Zutavern T."/>
            <person name="Miller B."/>
            <person name="Ambroise C."/>
            <person name="Muller S."/>
            <person name="Spooner W."/>
            <person name="Narechania A."/>
            <person name="Ren L."/>
            <person name="Wei S."/>
            <person name="Kumari S."/>
            <person name="Faga B."/>
            <person name="Levy M.J."/>
            <person name="McMahan L."/>
            <person name="Van Buren P."/>
            <person name="Vaughn M.W."/>
            <person name="Ying K."/>
            <person name="Yeh C.-T."/>
            <person name="Emrich S.J."/>
            <person name="Jia Y."/>
            <person name="Kalyanaraman A."/>
            <person name="Hsia A.-P."/>
            <person name="Barbazuk W.B."/>
            <person name="Baucom R.S."/>
            <person name="Brutnell T.P."/>
            <person name="Carpita N.C."/>
            <person name="Chaparro C."/>
            <person name="Chia J.-M."/>
            <person name="Deragon J.-M."/>
            <person name="Estill J.C."/>
            <person name="Fu Y."/>
            <person name="Jeddeloh J.A."/>
            <person name="Han Y."/>
            <person name="Lee H."/>
            <person name="Li P."/>
            <person name="Lisch D.R."/>
            <person name="Liu S."/>
            <person name="Liu Z."/>
            <person name="Nagel D.H."/>
            <person name="McCann M.C."/>
            <person name="SanMiguel P."/>
            <person name="Myers A.M."/>
            <person name="Nettleton D."/>
            <person name="Nguyen J."/>
            <person name="Penning B.W."/>
            <person name="Ponnala L."/>
            <person name="Schneider K.L."/>
            <person name="Schwartz D.C."/>
            <person name="Sharma A."/>
            <person name="Soderlund C."/>
            <person name="Springer N.M."/>
            <person name="Sun Q."/>
            <person name="Wang H."/>
            <person name="Waterman M."/>
            <person name="Westerman R."/>
            <person name="Wolfgruber T.K."/>
            <person name="Yang L."/>
            <person name="Yu Y."/>
            <person name="Zhang L."/>
            <person name="Zhou S."/>
            <person name="Zhu Q."/>
            <person name="Bennetzen J.L."/>
            <person name="Dawe R.K."/>
            <person name="Jiang J."/>
            <person name="Jiang N."/>
            <person name="Presting G.G."/>
            <person name="Wessler S.R."/>
            <person name="Aluru S."/>
            <person name="Martienssen R.A."/>
            <person name="Clifton S.W."/>
            <person name="McCombie W.R."/>
            <person name="Wing R.A."/>
            <person name="Wilson R.K."/>
        </authorList>
    </citation>
    <scope>NUCLEOTIDE SEQUENCE [LARGE SCALE GENOMIC DNA]</scope>
    <source>
        <strain evidence="3">cv. B73</strain>
    </source>
</reference>
<sequence>MIEWGPVQAKSQKAILEFKASSSGGRVKATLTDVWIQFDGLPSALCTYPHIWGVGSTLGTTMEVDMEFFRKHGICRMMVGVIDPEAVPSAGEVEINRVIYEVHYWVEKHLVDGVPVPLAFDQDGEEGSRKDKDNLGDPKGKVQKEDVNGGADGGNHGLVVSHETHTVSELQAFAPTELMDEHQGMAMDAVLEPMVDNFMVSGTPEMETRAARVERLAAIPETELPSSRKRRSCTTDEHSLARVERLKTERNGGGNGGEIAASIDVISKLYSNRVESSEVKDGNAITATEPETIEEEDEIDPLMLHNLCGEIMEELLDIDFVNNSNWQKSGDPVSLSKPSHGGRSAAATNHRRPSRFPVAVGAPPCSLPRSATVAPGRRRAIAATEESPEPALSRFAVNRPPPVPLSRPSPHQKTPRTFPNLPGRSGRPRDPPSALAPRLRRVLRRGDERRRPS</sequence>
<evidence type="ECO:0000313" key="3">
    <source>
        <dbReference type="Proteomes" id="UP000007305"/>
    </source>
</evidence>
<evidence type="ECO:0000313" key="2">
    <source>
        <dbReference type="EnsemblPlants" id="Zm00001eb338200_P001"/>
    </source>
</evidence>
<name>A0A804QIC0_MAIZE</name>
<dbReference type="InParanoid" id="A0A804QIC0"/>
<keyword evidence="3" id="KW-1185">Reference proteome</keyword>
<feature type="region of interest" description="Disordered" evidence="1">
    <location>
        <begin position="120"/>
        <end position="158"/>
    </location>
</feature>
<reference evidence="2" key="3">
    <citation type="submission" date="2021-05" db="UniProtKB">
        <authorList>
            <consortium name="EnsemblPlants"/>
        </authorList>
    </citation>
    <scope>IDENTIFICATION</scope>
    <source>
        <strain evidence="2">cv. B73</strain>
    </source>
</reference>
<dbReference type="Gramene" id="Zm00001eb338200_T001">
    <property type="protein sequence ID" value="Zm00001eb338200_P001"/>
    <property type="gene ID" value="Zm00001eb338200"/>
</dbReference>
<dbReference type="PANTHER" id="PTHR33170">
    <property type="entry name" value="DUF4283 DOMAIN-CONTAINING PROTEIN-RELATED"/>
    <property type="match status" value="1"/>
</dbReference>
<feature type="compositionally biased region" description="Basic and acidic residues" evidence="1">
    <location>
        <begin position="444"/>
        <end position="453"/>
    </location>
</feature>
<dbReference type="Proteomes" id="UP000007305">
    <property type="component" value="Chromosome 8"/>
</dbReference>
<feature type="region of interest" description="Disordered" evidence="1">
    <location>
        <begin position="329"/>
        <end position="363"/>
    </location>
</feature>